<dbReference type="EMBL" id="CABPRZ010000020">
    <property type="protein sequence ID" value="VVE40616.1"/>
    <property type="molecule type" value="Genomic_DNA"/>
</dbReference>
<accession>A0A5E4XW81</accession>
<evidence type="ECO:0000313" key="2">
    <source>
        <dbReference type="EMBL" id="VVE40616.1"/>
    </source>
</evidence>
<dbReference type="Proteomes" id="UP000414233">
    <property type="component" value="Unassembled WGS sequence"/>
</dbReference>
<dbReference type="AlphaFoldDB" id="A0A5E4XW81"/>
<evidence type="ECO:0000313" key="3">
    <source>
        <dbReference type="Proteomes" id="UP000414233"/>
    </source>
</evidence>
<feature type="chain" id="PRO_5022756910" description="Lipoprotein" evidence="1">
    <location>
        <begin position="20"/>
        <end position="370"/>
    </location>
</feature>
<proteinExistence type="predicted"/>
<sequence length="370" mass="39268">MRIGVLCVLSVLVMLGGCASMTGGSSQEILVTTSTKDGAGVEGSNCLLSNEKGAWNVTSPGSVAVNRSNNALVIKCVNPPLPEGTLVAPSKTRDAMYANLLVGGLIGVAVDHSSGAGYEYPPRVNVVMGATGAAAMPPEAQPARRAAVHDRRFDLPPTSGFAAGSDVQAVPYPAARKGYVEYVTKPVPKAFVLGDGGAYAYRYNTSAAVQQALDVCRAKYSNCRLYAYDDVVVWTPETTATNIQTSPSVKSAADAPASTPAAVPVVGHKFVVPQASGFASLEDAMALPLVSDKVRERYKHFLTLPYPRAFVISNRGGWRFYSGRPTVMHDALERCLADGAQCWLYAVDNRIAWQLDPAKRTGLDQLQLAR</sequence>
<evidence type="ECO:0008006" key="4">
    <source>
        <dbReference type="Google" id="ProtNLM"/>
    </source>
</evidence>
<evidence type="ECO:0000256" key="1">
    <source>
        <dbReference type="SAM" id="SignalP"/>
    </source>
</evidence>
<protein>
    <recommendedName>
        <fullName evidence="4">Lipoprotein</fullName>
    </recommendedName>
</protein>
<reference evidence="2 3" key="1">
    <citation type="submission" date="2019-08" db="EMBL/GenBank/DDBJ databases">
        <authorList>
            <person name="Peeters C."/>
        </authorList>
    </citation>
    <scope>NUCLEOTIDE SEQUENCE [LARGE SCALE GENOMIC DNA]</scope>
    <source>
        <strain evidence="2 3">LMG 30175</strain>
    </source>
</reference>
<keyword evidence="3" id="KW-1185">Reference proteome</keyword>
<organism evidence="2 3">
    <name type="scientific">Pandoraea terrae</name>
    <dbReference type="NCBI Taxonomy" id="1537710"/>
    <lineage>
        <taxon>Bacteria</taxon>
        <taxon>Pseudomonadati</taxon>
        <taxon>Pseudomonadota</taxon>
        <taxon>Betaproteobacteria</taxon>
        <taxon>Burkholderiales</taxon>
        <taxon>Burkholderiaceae</taxon>
        <taxon>Pandoraea</taxon>
    </lineage>
</organism>
<keyword evidence="1" id="KW-0732">Signal</keyword>
<dbReference type="PROSITE" id="PS51257">
    <property type="entry name" value="PROKAR_LIPOPROTEIN"/>
    <property type="match status" value="1"/>
</dbReference>
<gene>
    <name evidence="2" type="ORF">PTE30175_04037</name>
</gene>
<name>A0A5E4XW81_9BURK</name>
<feature type="signal peptide" evidence="1">
    <location>
        <begin position="1"/>
        <end position="19"/>
    </location>
</feature>